<protein>
    <submittedName>
        <fullName evidence="3">Uncharacterized protein</fullName>
    </submittedName>
</protein>
<dbReference type="EMBL" id="ANIY01001682">
    <property type="protein sequence ID" value="ETP45614.1"/>
    <property type="molecule type" value="Genomic_DNA"/>
</dbReference>
<sequence>MSPKRDLAEAESCVMVLVEERTAKDQKIEEMTSQQGELELAAQKPESELNTLRSKSSADPEATREMLRGLQESEAHAEEAVKGLQESYSQAEASLQTVQEQLAESELRVAALEKKRERL</sequence>
<comment type="caution">
    <text evidence="3">The sequence shown here is derived from an EMBL/GenBank/DDBJ whole genome shotgun (WGS) entry which is preliminary data.</text>
</comment>
<dbReference type="AlphaFoldDB" id="W2ZHD9"/>
<evidence type="ECO:0000256" key="2">
    <source>
        <dbReference type="SAM" id="MobiDB-lite"/>
    </source>
</evidence>
<gene>
    <name evidence="3" type="ORF">F442_08017</name>
</gene>
<reference evidence="3 4" key="1">
    <citation type="submission" date="2013-11" db="EMBL/GenBank/DDBJ databases">
        <title>The Genome Sequence of Phytophthora parasitica P10297.</title>
        <authorList>
            <consortium name="The Broad Institute Genomics Platform"/>
            <person name="Russ C."/>
            <person name="Tyler B."/>
            <person name="Panabieres F."/>
            <person name="Shan W."/>
            <person name="Tripathy S."/>
            <person name="Grunwald N."/>
            <person name="Machado M."/>
            <person name="Johnson C.S."/>
            <person name="Walker B."/>
            <person name="Young S.K."/>
            <person name="Zeng Q."/>
            <person name="Gargeya S."/>
            <person name="Fitzgerald M."/>
            <person name="Haas B."/>
            <person name="Abouelleil A."/>
            <person name="Allen A.W."/>
            <person name="Alvarado L."/>
            <person name="Arachchi H.M."/>
            <person name="Berlin A.M."/>
            <person name="Chapman S.B."/>
            <person name="Gainer-Dewar J."/>
            <person name="Goldberg J."/>
            <person name="Griggs A."/>
            <person name="Gujja S."/>
            <person name="Hansen M."/>
            <person name="Howarth C."/>
            <person name="Imamovic A."/>
            <person name="Ireland A."/>
            <person name="Larimer J."/>
            <person name="McCowan C."/>
            <person name="Murphy C."/>
            <person name="Pearson M."/>
            <person name="Poon T.W."/>
            <person name="Priest M."/>
            <person name="Roberts A."/>
            <person name="Saif S."/>
            <person name="Shea T."/>
            <person name="Sisk P."/>
            <person name="Sykes S."/>
            <person name="Wortman J."/>
            <person name="Nusbaum C."/>
            <person name="Birren B."/>
        </authorList>
    </citation>
    <scope>NUCLEOTIDE SEQUENCE [LARGE SCALE GENOMIC DNA]</scope>
    <source>
        <strain evidence="3 4">P10297</strain>
    </source>
</reference>
<organism evidence="3 4">
    <name type="scientific">Phytophthora nicotianae P10297</name>
    <dbReference type="NCBI Taxonomy" id="1317064"/>
    <lineage>
        <taxon>Eukaryota</taxon>
        <taxon>Sar</taxon>
        <taxon>Stramenopiles</taxon>
        <taxon>Oomycota</taxon>
        <taxon>Peronosporomycetes</taxon>
        <taxon>Peronosporales</taxon>
        <taxon>Peronosporaceae</taxon>
        <taxon>Phytophthora</taxon>
    </lineage>
</organism>
<evidence type="ECO:0000256" key="1">
    <source>
        <dbReference type="SAM" id="Coils"/>
    </source>
</evidence>
<feature type="region of interest" description="Disordered" evidence="2">
    <location>
        <begin position="33"/>
        <end position="64"/>
    </location>
</feature>
<dbReference type="Proteomes" id="UP000018948">
    <property type="component" value="Unassembled WGS sequence"/>
</dbReference>
<evidence type="ECO:0000313" key="3">
    <source>
        <dbReference type="EMBL" id="ETP45614.1"/>
    </source>
</evidence>
<keyword evidence="1" id="KW-0175">Coiled coil</keyword>
<evidence type="ECO:0000313" key="4">
    <source>
        <dbReference type="Proteomes" id="UP000018948"/>
    </source>
</evidence>
<proteinExistence type="predicted"/>
<accession>W2ZHD9</accession>
<name>W2ZHD9_PHYNI</name>
<feature type="coiled-coil region" evidence="1">
    <location>
        <begin position="67"/>
        <end position="115"/>
    </location>
</feature>